<dbReference type="EMBL" id="GBXM01056038">
    <property type="protein sequence ID" value="JAH52539.1"/>
    <property type="molecule type" value="Transcribed_RNA"/>
</dbReference>
<dbReference type="AlphaFoldDB" id="A0A0E9TFU1"/>
<name>A0A0E9TFU1_ANGAN</name>
<proteinExistence type="predicted"/>
<reference evidence="1" key="1">
    <citation type="submission" date="2014-11" db="EMBL/GenBank/DDBJ databases">
        <authorList>
            <person name="Amaro Gonzalez C."/>
        </authorList>
    </citation>
    <scope>NUCLEOTIDE SEQUENCE</scope>
</reference>
<sequence>MKIQLPTRKLDHAYVLLELYPID</sequence>
<evidence type="ECO:0000313" key="1">
    <source>
        <dbReference type="EMBL" id="JAH52539.1"/>
    </source>
</evidence>
<accession>A0A0E9TFU1</accession>
<organism evidence="1">
    <name type="scientific">Anguilla anguilla</name>
    <name type="common">European freshwater eel</name>
    <name type="synonym">Muraena anguilla</name>
    <dbReference type="NCBI Taxonomy" id="7936"/>
    <lineage>
        <taxon>Eukaryota</taxon>
        <taxon>Metazoa</taxon>
        <taxon>Chordata</taxon>
        <taxon>Craniata</taxon>
        <taxon>Vertebrata</taxon>
        <taxon>Euteleostomi</taxon>
        <taxon>Actinopterygii</taxon>
        <taxon>Neopterygii</taxon>
        <taxon>Teleostei</taxon>
        <taxon>Anguilliformes</taxon>
        <taxon>Anguillidae</taxon>
        <taxon>Anguilla</taxon>
    </lineage>
</organism>
<reference evidence="1" key="2">
    <citation type="journal article" date="2015" name="Fish Shellfish Immunol.">
        <title>Early steps in the European eel (Anguilla anguilla)-Vibrio vulnificus interaction in the gills: Role of the RtxA13 toxin.</title>
        <authorList>
            <person name="Callol A."/>
            <person name="Pajuelo D."/>
            <person name="Ebbesson L."/>
            <person name="Teles M."/>
            <person name="MacKenzie S."/>
            <person name="Amaro C."/>
        </authorList>
    </citation>
    <scope>NUCLEOTIDE SEQUENCE</scope>
</reference>
<protein>
    <submittedName>
        <fullName evidence="1">Uncharacterized protein</fullName>
    </submittedName>
</protein>